<name>A0A7S4UVE9_9DINO</name>
<reference evidence="2" key="1">
    <citation type="submission" date="2021-01" db="EMBL/GenBank/DDBJ databases">
        <authorList>
            <person name="Corre E."/>
            <person name="Pelletier E."/>
            <person name="Niang G."/>
            <person name="Scheremetjew M."/>
            <person name="Finn R."/>
            <person name="Kale V."/>
            <person name="Holt S."/>
            <person name="Cochrane G."/>
            <person name="Meng A."/>
            <person name="Brown T."/>
            <person name="Cohen L."/>
        </authorList>
    </citation>
    <scope>NUCLEOTIDE SEQUENCE</scope>
    <source>
        <strain evidence="2">CCMP3105</strain>
    </source>
</reference>
<dbReference type="Pfam" id="PF00226">
    <property type="entry name" value="DnaJ"/>
    <property type="match status" value="1"/>
</dbReference>
<dbReference type="SMART" id="SM00271">
    <property type="entry name" value="DnaJ"/>
    <property type="match status" value="1"/>
</dbReference>
<dbReference type="EMBL" id="HBNR01000367">
    <property type="protein sequence ID" value="CAE4560659.1"/>
    <property type="molecule type" value="Transcribed_RNA"/>
</dbReference>
<gene>
    <name evidence="2" type="ORF">AMON00008_LOCUS278</name>
</gene>
<protein>
    <recommendedName>
        <fullName evidence="1">J domain-containing protein</fullName>
    </recommendedName>
</protein>
<dbReference type="AlphaFoldDB" id="A0A7S4UVE9"/>
<sequence>MAAAAVASAIRTPWLRGRCRPLPPRPSWAPLARAAWERPADAACLPRRRASASGRPGVCECRQLLGLEHGAGEPELRSAYRALARKLHPDRGGRREQFQELQQCYEMLLAEARGGSIGGQKPDWLEKMKEDFAHYSCC</sequence>
<evidence type="ECO:0000313" key="2">
    <source>
        <dbReference type="EMBL" id="CAE4560659.1"/>
    </source>
</evidence>
<dbReference type="InterPro" id="IPR036869">
    <property type="entry name" value="J_dom_sf"/>
</dbReference>
<proteinExistence type="predicted"/>
<organism evidence="2">
    <name type="scientific">Alexandrium monilatum</name>
    <dbReference type="NCBI Taxonomy" id="311494"/>
    <lineage>
        <taxon>Eukaryota</taxon>
        <taxon>Sar</taxon>
        <taxon>Alveolata</taxon>
        <taxon>Dinophyceae</taxon>
        <taxon>Gonyaulacales</taxon>
        <taxon>Pyrocystaceae</taxon>
        <taxon>Alexandrium</taxon>
    </lineage>
</organism>
<dbReference type="Gene3D" id="1.10.287.110">
    <property type="entry name" value="DnaJ domain"/>
    <property type="match status" value="1"/>
</dbReference>
<dbReference type="InterPro" id="IPR001623">
    <property type="entry name" value="DnaJ_domain"/>
</dbReference>
<feature type="domain" description="J" evidence="1">
    <location>
        <begin position="60"/>
        <end position="136"/>
    </location>
</feature>
<evidence type="ECO:0000259" key="1">
    <source>
        <dbReference type="PROSITE" id="PS50076"/>
    </source>
</evidence>
<dbReference type="PROSITE" id="PS50076">
    <property type="entry name" value="DNAJ_2"/>
    <property type="match status" value="1"/>
</dbReference>
<accession>A0A7S4UVE9</accession>
<dbReference type="CDD" id="cd06257">
    <property type="entry name" value="DnaJ"/>
    <property type="match status" value="1"/>
</dbReference>
<dbReference type="SUPFAM" id="SSF46565">
    <property type="entry name" value="Chaperone J-domain"/>
    <property type="match status" value="1"/>
</dbReference>